<keyword evidence="8" id="KW-1185">Reference proteome</keyword>
<evidence type="ECO:0000256" key="5">
    <source>
        <dbReference type="SAM" id="MobiDB-lite"/>
    </source>
</evidence>
<dbReference type="GO" id="GO:0061564">
    <property type="term" value="P:axon development"/>
    <property type="evidence" value="ECO:0007669"/>
    <property type="project" value="TreeGrafter"/>
</dbReference>
<organism evidence="7">
    <name type="scientific">Medioppia subpectinata</name>
    <dbReference type="NCBI Taxonomy" id="1979941"/>
    <lineage>
        <taxon>Eukaryota</taxon>
        <taxon>Metazoa</taxon>
        <taxon>Ecdysozoa</taxon>
        <taxon>Arthropoda</taxon>
        <taxon>Chelicerata</taxon>
        <taxon>Arachnida</taxon>
        <taxon>Acari</taxon>
        <taxon>Acariformes</taxon>
        <taxon>Sarcoptiformes</taxon>
        <taxon>Oribatida</taxon>
        <taxon>Brachypylina</taxon>
        <taxon>Oppioidea</taxon>
        <taxon>Oppiidae</taxon>
        <taxon>Medioppia</taxon>
    </lineage>
</organism>
<dbReference type="GO" id="GO:0005634">
    <property type="term" value="C:nucleus"/>
    <property type="evidence" value="ECO:0007669"/>
    <property type="project" value="UniProtKB-SubCell"/>
</dbReference>
<proteinExistence type="predicted"/>
<keyword evidence="4" id="KW-0539">Nucleus</keyword>
<evidence type="ECO:0000256" key="2">
    <source>
        <dbReference type="ARBA" id="ARBA00023015"/>
    </source>
</evidence>
<feature type="domain" description="BHLH" evidence="6">
    <location>
        <begin position="245"/>
        <end position="299"/>
    </location>
</feature>
<dbReference type="GO" id="GO:0070888">
    <property type="term" value="F:E-box binding"/>
    <property type="evidence" value="ECO:0007669"/>
    <property type="project" value="TreeGrafter"/>
</dbReference>
<dbReference type="EMBL" id="CAJPIZ010005887">
    <property type="protein sequence ID" value="CAG2109031.1"/>
    <property type="molecule type" value="Genomic_DNA"/>
</dbReference>
<accession>A0A7R9Q1F3</accession>
<evidence type="ECO:0000256" key="1">
    <source>
        <dbReference type="ARBA" id="ARBA00004123"/>
    </source>
</evidence>
<dbReference type="Pfam" id="PF00010">
    <property type="entry name" value="HLH"/>
    <property type="match status" value="1"/>
</dbReference>
<feature type="region of interest" description="Disordered" evidence="5">
    <location>
        <begin position="92"/>
        <end position="124"/>
    </location>
</feature>
<feature type="region of interest" description="Disordered" evidence="5">
    <location>
        <begin position="350"/>
        <end position="386"/>
    </location>
</feature>
<dbReference type="GO" id="GO:0046983">
    <property type="term" value="F:protein dimerization activity"/>
    <property type="evidence" value="ECO:0007669"/>
    <property type="project" value="InterPro"/>
</dbReference>
<evidence type="ECO:0000259" key="6">
    <source>
        <dbReference type="PROSITE" id="PS50888"/>
    </source>
</evidence>
<keyword evidence="3" id="KW-0804">Transcription</keyword>
<dbReference type="Proteomes" id="UP000759131">
    <property type="component" value="Unassembled WGS sequence"/>
</dbReference>
<dbReference type="FunFam" id="4.10.280.10:FF:000026">
    <property type="entry name" value="Basic helix-loop-helix family, member e23"/>
    <property type="match status" value="1"/>
</dbReference>
<evidence type="ECO:0000313" key="8">
    <source>
        <dbReference type="Proteomes" id="UP000759131"/>
    </source>
</evidence>
<dbReference type="InterPro" id="IPR011598">
    <property type="entry name" value="bHLH_dom"/>
</dbReference>
<dbReference type="InterPro" id="IPR050359">
    <property type="entry name" value="bHLH_transcription_factors"/>
</dbReference>
<dbReference type="AlphaFoldDB" id="A0A7R9Q1F3"/>
<keyword evidence="2" id="KW-0805">Transcription regulation</keyword>
<dbReference type="SMART" id="SM00353">
    <property type="entry name" value="HLH"/>
    <property type="match status" value="1"/>
</dbReference>
<feature type="compositionally biased region" description="Basic residues" evidence="5">
    <location>
        <begin position="110"/>
        <end position="122"/>
    </location>
</feature>
<evidence type="ECO:0000313" key="7">
    <source>
        <dbReference type="EMBL" id="CAD7628601.1"/>
    </source>
</evidence>
<feature type="region of interest" description="Disordered" evidence="5">
    <location>
        <begin position="155"/>
        <end position="185"/>
    </location>
</feature>
<dbReference type="GO" id="GO:0007423">
    <property type="term" value="P:sensory organ development"/>
    <property type="evidence" value="ECO:0007669"/>
    <property type="project" value="TreeGrafter"/>
</dbReference>
<feature type="region of interest" description="Disordered" evidence="5">
    <location>
        <begin position="25"/>
        <end position="53"/>
    </location>
</feature>
<reference evidence="7" key="1">
    <citation type="submission" date="2020-11" db="EMBL/GenBank/DDBJ databases">
        <authorList>
            <person name="Tran Van P."/>
        </authorList>
    </citation>
    <scope>NUCLEOTIDE SEQUENCE</scope>
</reference>
<dbReference type="GO" id="GO:0045944">
    <property type="term" value="P:positive regulation of transcription by RNA polymerase II"/>
    <property type="evidence" value="ECO:0007669"/>
    <property type="project" value="TreeGrafter"/>
</dbReference>
<dbReference type="PROSITE" id="PS50888">
    <property type="entry name" value="BHLH"/>
    <property type="match status" value="1"/>
</dbReference>
<feature type="compositionally biased region" description="Polar residues" evidence="5">
    <location>
        <begin position="155"/>
        <end position="166"/>
    </location>
</feature>
<sequence length="415" mass="44326">MESAISAESLTTGFSPSAVRTLTGAAQMSQSAYAHHHQQHHHHQQQQQHQQCSPYSSIFSVSSVLAEHLNATTRAVSGTAFGISPTSAATAAAAMLHHSHHRVPDPTAHHGPHPLHHHHSHHSMLSLPESAAALSICGTATPLSANMLAAMTAGDLSSPTPSTDGDSNGIDVHYHTEDSRGSPPDDHKLFTLKRAIQASAAHYVGAAKVLECSSPSFAGKEQENNIMNGNKRCNASKKHRLGKTHIRLNINARERRRMHDLNDALDELRTVIPYAHSPSVRKLSKIATLLLAKNYILMQGNALEELRRIIVFMNQSGVPLPPGMAATCAAAASLPSLHAHFSQEMQLNIHSMTGGNNGTNYGNSGGNHNPNSNSPPPPPTSNTNGLHVSEMIEKSSANKLMPSSAALNCSQCVDK</sequence>
<feature type="compositionally biased region" description="Basic residues" evidence="5">
    <location>
        <begin position="34"/>
        <end position="44"/>
    </location>
</feature>
<dbReference type="CDD" id="cd18954">
    <property type="entry name" value="bHLH_TS_bHLHe22_bHLHb5"/>
    <property type="match status" value="1"/>
</dbReference>
<evidence type="ECO:0000256" key="4">
    <source>
        <dbReference type="ARBA" id="ARBA00023242"/>
    </source>
</evidence>
<dbReference type="GO" id="GO:0000981">
    <property type="term" value="F:DNA-binding transcription factor activity, RNA polymerase II-specific"/>
    <property type="evidence" value="ECO:0007669"/>
    <property type="project" value="TreeGrafter"/>
</dbReference>
<dbReference type="EMBL" id="OC860462">
    <property type="protein sequence ID" value="CAD7628601.1"/>
    <property type="molecule type" value="Genomic_DNA"/>
</dbReference>
<feature type="compositionally biased region" description="Low complexity" evidence="5">
    <location>
        <begin position="358"/>
        <end position="372"/>
    </location>
</feature>
<dbReference type="OrthoDB" id="10011855at2759"/>
<dbReference type="InterPro" id="IPR036638">
    <property type="entry name" value="HLH_DNA-bd_sf"/>
</dbReference>
<comment type="subcellular location">
    <subcellularLocation>
        <location evidence="1">Nucleus</location>
    </subcellularLocation>
</comment>
<dbReference type="PANTHER" id="PTHR19290:SF104">
    <property type="entry name" value="GH17679P"/>
    <property type="match status" value="1"/>
</dbReference>
<name>A0A7R9Q1F3_9ACAR</name>
<dbReference type="SUPFAM" id="SSF47459">
    <property type="entry name" value="HLH, helix-loop-helix DNA-binding domain"/>
    <property type="match status" value="1"/>
</dbReference>
<evidence type="ECO:0000256" key="3">
    <source>
        <dbReference type="ARBA" id="ARBA00023163"/>
    </source>
</evidence>
<protein>
    <recommendedName>
        <fullName evidence="6">BHLH domain-containing protein</fullName>
    </recommendedName>
</protein>
<dbReference type="Gene3D" id="4.10.280.10">
    <property type="entry name" value="Helix-loop-helix DNA-binding domain"/>
    <property type="match status" value="1"/>
</dbReference>
<gene>
    <name evidence="7" type="ORF">OSB1V03_LOCUS9022</name>
</gene>
<feature type="compositionally biased region" description="Basic and acidic residues" evidence="5">
    <location>
        <begin position="172"/>
        <end position="185"/>
    </location>
</feature>
<dbReference type="PANTHER" id="PTHR19290">
    <property type="entry name" value="BASIC HELIX-LOOP-HELIX PROTEIN NEUROGENIN-RELATED"/>
    <property type="match status" value="1"/>
</dbReference>